<dbReference type="PANTHER" id="PTHR24198">
    <property type="entry name" value="ANKYRIN REPEAT AND PROTEIN KINASE DOMAIN-CONTAINING PROTEIN"/>
    <property type="match status" value="1"/>
</dbReference>
<evidence type="ECO:0000256" key="3">
    <source>
        <dbReference type="PROSITE-ProRule" id="PRU00023"/>
    </source>
</evidence>
<protein>
    <submittedName>
        <fullName evidence="4">Uncharacterized protein</fullName>
    </submittedName>
</protein>
<dbReference type="AlphaFoldDB" id="A0A1X7V011"/>
<organism evidence="4">
    <name type="scientific">Amphimedon queenslandica</name>
    <name type="common">Sponge</name>
    <dbReference type="NCBI Taxonomy" id="400682"/>
    <lineage>
        <taxon>Eukaryota</taxon>
        <taxon>Metazoa</taxon>
        <taxon>Porifera</taxon>
        <taxon>Demospongiae</taxon>
        <taxon>Heteroscleromorpha</taxon>
        <taxon>Haplosclerida</taxon>
        <taxon>Niphatidae</taxon>
        <taxon>Amphimedon</taxon>
    </lineage>
</organism>
<dbReference type="InterPro" id="IPR002110">
    <property type="entry name" value="Ankyrin_rpt"/>
</dbReference>
<dbReference type="PANTHER" id="PTHR24198:SF165">
    <property type="entry name" value="ANKYRIN REPEAT-CONTAINING PROTEIN-RELATED"/>
    <property type="match status" value="1"/>
</dbReference>
<evidence type="ECO:0000256" key="2">
    <source>
        <dbReference type="ARBA" id="ARBA00023043"/>
    </source>
</evidence>
<accession>A0A1X7V011</accession>
<keyword evidence="2 3" id="KW-0040">ANK repeat</keyword>
<feature type="repeat" description="ANK" evidence="3">
    <location>
        <begin position="56"/>
        <end position="78"/>
    </location>
</feature>
<dbReference type="SMART" id="SM00248">
    <property type="entry name" value="ANK"/>
    <property type="match status" value="1"/>
</dbReference>
<dbReference type="Gene3D" id="1.25.40.20">
    <property type="entry name" value="Ankyrin repeat-containing domain"/>
    <property type="match status" value="1"/>
</dbReference>
<proteinExistence type="predicted"/>
<keyword evidence="1" id="KW-0677">Repeat</keyword>
<dbReference type="PROSITE" id="PS50088">
    <property type="entry name" value="ANK_REPEAT"/>
    <property type="match status" value="1"/>
</dbReference>
<dbReference type="Pfam" id="PF12796">
    <property type="entry name" value="Ank_2"/>
    <property type="match status" value="1"/>
</dbReference>
<dbReference type="InterPro" id="IPR036770">
    <property type="entry name" value="Ankyrin_rpt-contain_sf"/>
</dbReference>
<name>A0A1X7V011_AMPQE</name>
<dbReference type="InParanoid" id="A0A1X7V011"/>
<sequence>MKTLINANAMTDDVDRNGKSLVFIAAEEDQVQILEALVLGVYGEWGSELVNTPDTTHNTPLHIAAKKGHINSLKILLKASHLKVDARNEAERTPLHLAAEAGHA</sequence>
<evidence type="ECO:0000256" key="1">
    <source>
        <dbReference type="ARBA" id="ARBA00022737"/>
    </source>
</evidence>
<reference evidence="4" key="1">
    <citation type="submission" date="2017-05" db="UniProtKB">
        <authorList>
            <consortium name="EnsemblMetazoa"/>
        </authorList>
    </citation>
    <scope>IDENTIFICATION</scope>
</reference>
<dbReference type="eggNOG" id="KOG0510">
    <property type="taxonomic scope" value="Eukaryota"/>
</dbReference>
<dbReference type="PROSITE" id="PS50297">
    <property type="entry name" value="ANK_REP_REGION"/>
    <property type="match status" value="1"/>
</dbReference>
<dbReference type="EnsemblMetazoa" id="Aqu2.1.33363_001">
    <property type="protein sequence ID" value="Aqu2.1.33363_001"/>
    <property type="gene ID" value="Aqu2.1.33363"/>
</dbReference>
<evidence type="ECO:0000313" key="4">
    <source>
        <dbReference type="EnsemblMetazoa" id="Aqu2.1.33363_001"/>
    </source>
</evidence>
<dbReference type="SUPFAM" id="SSF48403">
    <property type="entry name" value="Ankyrin repeat"/>
    <property type="match status" value="1"/>
</dbReference>